<evidence type="ECO:0000313" key="16">
    <source>
        <dbReference type="Proteomes" id="UP000694388"/>
    </source>
</evidence>
<dbReference type="InterPro" id="IPR001675">
    <property type="entry name" value="Glyco_trans_29"/>
</dbReference>
<comment type="subcellular location">
    <subcellularLocation>
        <location evidence="1">Golgi apparatus</location>
        <location evidence="1">Golgi stack membrane</location>
        <topology evidence="1">Single-pass type II membrane protein</topology>
    </subcellularLocation>
</comment>
<reference evidence="15" key="2">
    <citation type="submission" date="2025-09" db="UniProtKB">
        <authorList>
            <consortium name="Ensembl"/>
        </authorList>
    </citation>
    <scope>IDENTIFICATION</scope>
</reference>
<keyword evidence="16" id="KW-1185">Reference proteome</keyword>
<evidence type="ECO:0000256" key="6">
    <source>
        <dbReference type="ARBA" id="ARBA00022968"/>
    </source>
</evidence>
<evidence type="ECO:0000256" key="2">
    <source>
        <dbReference type="ARBA" id="ARBA00006003"/>
    </source>
</evidence>
<dbReference type="PANTHER" id="PTHR46059">
    <property type="entry name" value="BETA-GALACTOSIDE ALPHA-2,6-SIALYLTRANSFERASE"/>
    <property type="match status" value="1"/>
</dbReference>
<organism evidence="15 16">
    <name type="scientific">Eptatretus burgeri</name>
    <name type="common">Inshore hagfish</name>
    <dbReference type="NCBI Taxonomy" id="7764"/>
    <lineage>
        <taxon>Eukaryota</taxon>
        <taxon>Metazoa</taxon>
        <taxon>Chordata</taxon>
        <taxon>Craniata</taxon>
        <taxon>Vertebrata</taxon>
        <taxon>Cyclostomata</taxon>
        <taxon>Myxini</taxon>
        <taxon>Myxiniformes</taxon>
        <taxon>Myxinidae</taxon>
        <taxon>Eptatretinae</taxon>
        <taxon>Eptatretus</taxon>
    </lineage>
</organism>
<keyword evidence="8" id="KW-0333">Golgi apparatus</keyword>
<evidence type="ECO:0000256" key="11">
    <source>
        <dbReference type="ARBA" id="ARBA00023180"/>
    </source>
</evidence>
<reference evidence="15" key="1">
    <citation type="submission" date="2025-08" db="UniProtKB">
        <authorList>
            <consortium name="Ensembl"/>
        </authorList>
    </citation>
    <scope>IDENTIFICATION</scope>
</reference>
<sequence>MTDVQPMWPRLLNLHSFRRSFYVLLFSTIFVIATFTMLSGYFYWNQISHHLGILSSSHIDKDRQQSQDLFAMKVLSSGMFNSSNKGITSAMQHQLACKIYRKLYSLPFTINGNEVPFSKMSSWVKALKQPSLEKVLGASKDGHRTCAVVSSAGALLGSNLGSEIDIGKEKF</sequence>
<dbReference type="Pfam" id="PF00777">
    <property type="entry name" value="Glyco_transf_29"/>
    <property type="match status" value="1"/>
</dbReference>
<evidence type="ECO:0000313" key="15">
    <source>
        <dbReference type="Ensembl" id="ENSEBUP00000005611.1"/>
    </source>
</evidence>
<keyword evidence="11" id="KW-0325">Glycoprotein</keyword>
<dbReference type="InterPro" id="IPR038578">
    <property type="entry name" value="GT29-like_sf"/>
</dbReference>
<dbReference type="Ensembl" id="ENSEBUT00000006052.1">
    <property type="protein sequence ID" value="ENSEBUP00000005611.1"/>
    <property type="gene ID" value="ENSEBUG00000003809.1"/>
</dbReference>
<evidence type="ECO:0000256" key="5">
    <source>
        <dbReference type="ARBA" id="ARBA00022692"/>
    </source>
</evidence>
<evidence type="ECO:0000256" key="8">
    <source>
        <dbReference type="ARBA" id="ARBA00023034"/>
    </source>
</evidence>
<evidence type="ECO:0000256" key="12">
    <source>
        <dbReference type="ARBA" id="ARBA00034249"/>
    </source>
</evidence>
<dbReference type="GO" id="GO:0003835">
    <property type="term" value="F:beta-galactoside alpha-2,6-sialyltransferase activity"/>
    <property type="evidence" value="ECO:0007669"/>
    <property type="project" value="UniProtKB-EC"/>
</dbReference>
<keyword evidence="10" id="KW-1015">Disulfide bond</keyword>
<name>A0A8C4NKC0_EPTBU</name>
<dbReference type="GO" id="GO:0097503">
    <property type="term" value="P:sialylation"/>
    <property type="evidence" value="ECO:0007669"/>
    <property type="project" value="TreeGrafter"/>
</dbReference>
<evidence type="ECO:0000256" key="4">
    <source>
        <dbReference type="ARBA" id="ARBA00022679"/>
    </source>
</evidence>
<evidence type="ECO:0000256" key="3">
    <source>
        <dbReference type="ARBA" id="ARBA00022676"/>
    </source>
</evidence>
<keyword evidence="5 14" id="KW-0812">Transmembrane</keyword>
<keyword evidence="3" id="KW-0328">Glycosyltransferase</keyword>
<evidence type="ECO:0000256" key="9">
    <source>
        <dbReference type="ARBA" id="ARBA00023136"/>
    </source>
</evidence>
<accession>A0A8C4NKC0</accession>
<protein>
    <recommendedName>
        <fullName evidence="13">beta-galactoside alpha-(2,6)-sialyltransferase</fullName>
        <ecNumber evidence="13">2.4.3.1</ecNumber>
    </recommendedName>
</protein>
<dbReference type="GO" id="GO:0032580">
    <property type="term" value="C:Golgi cisterna membrane"/>
    <property type="evidence" value="ECO:0007669"/>
    <property type="project" value="UniProtKB-SubCell"/>
</dbReference>
<dbReference type="AlphaFoldDB" id="A0A8C4NKC0"/>
<keyword evidence="7 14" id="KW-1133">Transmembrane helix</keyword>
<evidence type="ECO:0000256" key="7">
    <source>
        <dbReference type="ARBA" id="ARBA00022989"/>
    </source>
</evidence>
<dbReference type="PANTHER" id="PTHR46059:SF1">
    <property type="entry name" value="BETA-GALACTOSIDE ALPHA-2,6-SIALYLTRANSFERASE"/>
    <property type="match status" value="1"/>
</dbReference>
<comment type="catalytic activity">
    <reaction evidence="12">
        <text>a beta-D-galactoside + CMP-N-acetyl-beta-neuraminate = an N-acetyl-alpha-neuraminyl-(2-&gt;6)-beta-D-galactosyl derivative + CMP + H(+)</text>
        <dbReference type="Rhea" id="RHEA:52104"/>
        <dbReference type="ChEBI" id="CHEBI:15378"/>
        <dbReference type="ChEBI" id="CHEBI:28034"/>
        <dbReference type="ChEBI" id="CHEBI:57812"/>
        <dbReference type="ChEBI" id="CHEBI:60377"/>
        <dbReference type="ChEBI" id="CHEBI:136398"/>
        <dbReference type="EC" id="2.4.3.1"/>
    </reaction>
</comment>
<feature type="transmembrane region" description="Helical" evidence="14">
    <location>
        <begin position="21"/>
        <end position="44"/>
    </location>
</feature>
<evidence type="ECO:0000256" key="14">
    <source>
        <dbReference type="SAM" id="Phobius"/>
    </source>
</evidence>
<evidence type="ECO:0000256" key="10">
    <source>
        <dbReference type="ARBA" id="ARBA00023157"/>
    </source>
</evidence>
<keyword evidence="6" id="KW-0735">Signal-anchor</keyword>
<dbReference type="Gene3D" id="3.90.1480.20">
    <property type="entry name" value="Glycosyl transferase family 29"/>
    <property type="match status" value="1"/>
</dbReference>
<dbReference type="Proteomes" id="UP000694388">
    <property type="component" value="Unplaced"/>
</dbReference>
<dbReference type="EC" id="2.4.3.1" evidence="13"/>
<proteinExistence type="inferred from homology"/>
<comment type="similarity">
    <text evidence="2">Belongs to the glycosyltransferase 29 family.</text>
</comment>
<keyword evidence="4" id="KW-0808">Transferase</keyword>
<keyword evidence="9 14" id="KW-0472">Membrane</keyword>
<evidence type="ECO:0000256" key="13">
    <source>
        <dbReference type="ARBA" id="ARBA00034329"/>
    </source>
</evidence>
<evidence type="ECO:0000256" key="1">
    <source>
        <dbReference type="ARBA" id="ARBA00004447"/>
    </source>
</evidence>